<keyword evidence="3" id="KW-0472">Membrane</keyword>
<keyword evidence="3" id="KW-1133">Transmembrane helix</keyword>
<evidence type="ECO:0000256" key="3">
    <source>
        <dbReference type="SAM" id="Phobius"/>
    </source>
</evidence>
<evidence type="ECO:0000313" key="5">
    <source>
        <dbReference type="Proteomes" id="UP000585681"/>
    </source>
</evidence>
<evidence type="ECO:0000256" key="1">
    <source>
        <dbReference type="SAM" id="Coils"/>
    </source>
</evidence>
<evidence type="ECO:0000256" key="2">
    <source>
        <dbReference type="SAM" id="MobiDB-lite"/>
    </source>
</evidence>
<feature type="coiled-coil region" evidence="1">
    <location>
        <begin position="230"/>
        <end position="322"/>
    </location>
</feature>
<dbReference type="GO" id="GO:0004713">
    <property type="term" value="F:protein tyrosine kinase activity"/>
    <property type="evidence" value="ECO:0007669"/>
    <property type="project" value="TreeGrafter"/>
</dbReference>
<reference evidence="4 5" key="1">
    <citation type="submission" date="2020-08" db="EMBL/GenBank/DDBJ databases">
        <title>Genomic Encyclopedia of Type Strains, Phase IV (KMG-IV): sequencing the most valuable type-strain genomes for metagenomic binning, comparative biology and taxonomic classification.</title>
        <authorList>
            <person name="Goeker M."/>
        </authorList>
    </citation>
    <scope>NUCLEOTIDE SEQUENCE [LARGE SCALE GENOMIC DNA]</scope>
    <source>
        <strain evidence="4 5">DSM 105040</strain>
    </source>
</reference>
<feature type="transmembrane region" description="Helical" evidence="3">
    <location>
        <begin position="64"/>
        <end position="84"/>
    </location>
</feature>
<name>A0A840CA40_9RHOB</name>
<dbReference type="PANTHER" id="PTHR32309">
    <property type="entry name" value="TYROSINE-PROTEIN KINASE"/>
    <property type="match status" value="1"/>
</dbReference>
<dbReference type="RefSeq" id="WP_369817417.1">
    <property type="nucleotide sequence ID" value="NZ_JACIEQ010000001.1"/>
</dbReference>
<keyword evidence="3" id="KW-0812">Transmembrane</keyword>
<feature type="transmembrane region" description="Helical" evidence="3">
    <location>
        <begin position="395"/>
        <end position="419"/>
    </location>
</feature>
<dbReference type="PANTHER" id="PTHR32309:SF13">
    <property type="entry name" value="FERRIC ENTEROBACTIN TRANSPORT PROTEIN FEPE"/>
    <property type="match status" value="1"/>
</dbReference>
<evidence type="ECO:0000313" key="4">
    <source>
        <dbReference type="EMBL" id="MBB4021733.1"/>
    </source>
</evidence>
<sequence>MTEDNTPDRLSAAVRQAPAGPLGKKGGARKRAAGPRKSAQAPAATVAIKPVAGPARPKRRHRGLMLSFVVLVIAPLLLTGWYLWMRAADQYGSTTGFTVRREETSPAADILGGLSQFSSSSSSDTDILYEFIQSQELVRKIDDQIGLKALYSKAWPDDPVFAFDPEGGIEDLLAFWQRMVRISYDAGAGLIELRVLAFTPEDARAIARLIFDESSQMINELSAIARDDATRYAREELERAVERLKQAREAVTAFRSRTQIVDPSADIQGQMGLLNTLQQQLAEALIELDLLRETSRENDPRIAQGERRIAVIRNRIDEERQKFGIGGQGPGGRDYATLVAEYERLTVDREFAEQSYTAALSAFDGAQAEAQRQSRYLAAYIKPTLAEEAEYPQRAMLLGLTALFLTLLWSILALIYYSLRDRR</sequence>
<comment type="caution">
    <text evidence="4">The sequence shown here is derived from an EMBL/GenBank/DDBJ whole genome shotgun (WGS) entry which is preliminary data.</text>
</comment>
<keyword evidence="1" id="KW-0175">Coiled coil</keyword>
<dbReference type="GO" id="GO:0005886">
    <property type="term" value="C:plasma membrane"/>
    <property type="evidence" value="ECO:0007669"/>
    <property type="project" value="TreeGrafter"/>
</dbReference>
<dbReference type="EMBL" id="JACIEQ010000001">
    <property type="protein sequence ID" value="MBB4021733.1"/>
    <property type="molecule type" value="Genomic_DNA"/>
</dbReference>
<dbReference type="InterPro" id="IPR050445">
    <property type="entry name" value="Bact_polysacc_biosynth/exp"/>
</dbReference>
<dbReference type="AlphaFoldDB" id="A0A840CA40"/>
<protein>
    <submittedName>
        <fullName evidence="4">Capsular polysaccharide transport system permease protein</fullName>
    </submittedName>
</protein>
<gene>
    <name evidence="4" type="ORF">GGR17_001524</name>
</gene>
<proteinExistence type="predicted"/>
<organism evidence="4 5">
    <name type="scientific">Actibacterium naphthalenivorans</name>
    <dbReference type="NCBI Taxonomy" id="1614693"/>
    <lineage>
        <taxon>Bacteria</taxon>
        <taxon>Pseudomonadati</taxon>
        <taxon>Pseudomonadota</taxon>
        <taxon>Alphaproteobacteria</taxon>
        <taxon>Rhodobacterales</taxon>
        <taxon>Roseobacteraceae</taxon>
        <taxon>Actibacterium</taxon>
    </lineage>
</organism>
<feature type="region of interest" description="Disordered" evidence="2">
    <location>
        <begin position="1"/>
        <end position="57"/>
    </location>
</feature>
<dbReference type="Proteomes" id="UP000585681">
    <property type="component" value="Unassembled WGS sequence"/>
</dbReference>
<keyword evidence="5" id="KW-1185">Reference proteome</keyword>
<accession>A0A840CA40</accession>